<dbReference type="EMBL" id="KB454490">
    <property type="protein sequence ID" value="EME31658.1"/>
    <property type="molecule type" value="Genomic_DNA"/>
</dbReference>
<protein>
    <submittedName>
        <fullName evidence="1">Uncharacterized protein</fullName>
    </submittedName>
</protein>
<keyword evidence="2" id="KW-1185">Reference proteome</keyword>
<dbReference type="OrthoDB" id="10392318at2759"/>
<accession>M2Y6J9</accession>
<dbReference type="Gramene" id="EME31658">
    <property type="protein sequence ID" value="EME31658"/>
    <property type="gene ID" value="Gasu_10410"/>
</dbReference>
<dbReference type="KEGG" id="gsl:Gasu_10410"/>
<name>M2Y6J9_GALSU</name>
<proteinExistence type="predicted"/>
<reference evidence="2" key="1">
    <citation type="journal article" date="2013" name="Science">
        <title>Gene transfer from bacteria and archaea facilitated evolution of an extremophilic eukaryote.</title>
        <authorList>
            <person name="Schonknecht G."/>
            <person name="Chen W.H."/>
            <person name="Ternes C.M."/>
            <person name="Barbier G.G."/>
            <person name="Shrestha R.P."/>
            <person name="Stanke M."/>
            <person name="Brautigam A."/>
            <person name="Baker B.J."/>
            <person name="Banfield J.F."/>
            <person name="Garavito R.M."/>
            <person name="Carr K."/>
            <person name="Wilkerson C."/>
            <person name="Rensing S.A."/>
            <person name="Gagneul D."/>
            <person name="Dickenson N.E."/>
            <person name="Oesterhelt C."/>
            <person name="Lercher M.J."/>
            <person name="Weber A.P."/>
        </authorList>
    </citation>
    <scope>NUCLEOTIDE SEQUENCE [LARGE SCALE GENOMIC DNA]</scope>
    <source>
        <strain evidence="2">074W</strain>
    </source>
</reference>
<evidence type="ECO:0000313" key="2">
    <source>
        <dbReference type="Proteomes" id="UP000030680"/>
    </source>
</evidence>
<dbReference type="Proteomes" id="UP000030680">
    <property type="component" value="Unassembled WGS sequence"/>
</dbReference>
<evidence type="ECO:0000313" key="1">
    <source>
        <dbReference type="EMBL" id="EME31658.1"/>
    </source>
</evidence>
<sequence>MPPKNKQNRNCQGDKIYPLSKNTIDRILSPSKTLYKPKKQAKNAISSKDLETQTATACFRSVKKTSFSKLNGKEKYTNVQNTWQFNGSQVKTSYDVVNYQMNRNSSSRQVRNEKRVYNLNIGKYGGTKLEKTQHETEEMQEMVCYR</sequence>
<dbReference type="AlphaFoldDB" id="M2Y6J9"/>
<dbReference type="GeneID" id="17090288"/>
<gene>
    <name evidence="1" type="ORF">Gasu_10410</name>
</gene>
<dbReference type="RefSeq" id="XP_005708178.1">
    <property type="nucleotide sequence ID" value="XM_005708121.1"/>
</dbReference>
<organism evidence="1 2">
    <name type="scientific">Galdieria sulphuraria</name>
    <name type="common">Red alga</name>
    <dbReference type="NCBI Taxonomy" id="130081"/>
    <lineage>
        <taxon>Eukaryota</taxon>
        <taxon>Rhodophyta</taxon>
        <taxon>Bangiophyceae</taxon>
        <taxon>Galdieriales</taxon>
        <taxon>Galdieriaceae</taxon>
        <taxon>Galdieria</taxon>
    </lineage>
</organism>